<dbReference type="Pfam" id="PF12915">
    <property type="entry name" value="DUF3833"/>
    <property type="match status" value="1"/>
</dbReference>
<name>A0AAE9Z095_9GAMM</name>
<dbReference type="PROSITE" id="PS51257">
    <property type="entry name" value="PROKAR_LIPOPROTEIN"/>
    <property type="match status" value="1"/>
</dbReference>
<gene>
    <name evidence="2" type="ORF">SG34_023025</name>
</gene>
<proteinExistence type="predicted"/>
<dbReference type="AlphaFoldDB" id="A0AAE9Z095"/>
<organism evidence="2 3">
    <name type="scientific">Thalassomonas viridans</name>
    <dbReference type="NCBI Taxonomy" id="137584"/>
    <lineage>
        <taxon>Bacteria</taxon>
        <taxon>Pseudomonadati</taxon>
        <taxon>Pseudomonadota</taxon>
        <taxon>Gammaproteobacteria</taxon>
        <taxon>Alteromonadales</taxon>
        <taxon>Colwelliaceae</taxon>
        <taxon>Thalassomonas</taxon>
    </lineage>
</organism>
<protein>
    <submittedName>
        <fullName evidence="2">DUF3833 domain-containing protein</fullName>
    </submittedName>
</protein>
<keyword evidence="1" id="KW-0732">Signal</keyword>
<keyword evidence="3" id="KW-1185">Reference proteome</keyword>
<evidence type="ECO:0000313" key="3">
    <source>
        <dbReference type="Proteomes" id="UP000032352"/>
    </source>
</evidence>
<feature type="signal peptide" evidence="1">
    <location>
        <begin position="1"/>
        <end position="27"/>
    </location>
</feature>
<dbReference type="KEGG" id="tvd:SG34_023025"/>
<accession>A0AAE9Z095</accession>
<feature type="chain" id="PRO_5042234657" evidence="1">
    <location>
        <begin position="28"/>
        <end position="184"/>
    </location>
</feature>
<dbReference type="InterPro" id="IPR024409">
    <property type="entry name" value="DUF3833"/>
</dbReference>
<dbReference type="RefSeq" id="WP_044837201.1">
    <property type="nucleotide sequence ID" value="NZ_CP059733.1"/>
</dbReference>
<sequence>MKQATGWLKVKLLLMLVVLLSSCSTDIKHYQGSTPALDIQEYFNGPVVAWGIVQDYQHKVTRRFCVELNGSWQQEQGLLKEVFYFKDGEISHRNWRLTRQGNQYLGLAEDVIGTAGGEQLGYAFRWQYRLAVDIDGENYHFDLDDWMYRIDDYRVFNKTQMKKFGITLAEITLFFDKEQPLRQC</sequence>
<dbReference type="EMBL" id="CP059733">
    <property type="protein sequence ID" value="WDE04188.1"/>
    <property type="molecule type" value="Genomic_DNA"/>
</dbReference>
<reference evidence="2 3" key="1">
    <citation type="journal article" date="2015" name="Genome Announc.">
        <title>Draft Genome Sequences of Marine Isolates of Thalassomonas viridans and Thalassomonas actiniarum.</title>
        <authorList>
            <person name="Olonade I."/>
            <person name="van Zyl L.J."/>
            <person name="Trindade M."/>
        </authorList>
    </citation>
    <scope>NUCLEOTIDE SEQUENCE [LARGE SCALE GENOMIC DNA]</scope>
    <source>
        <strain evidence="2 3">XOM25</strain>
    </source>
</reference>
<reference evidence="2 3" key="2">
    <citation type="journal article" date="2022" name="Mar. Drugs">
        <title>Bioassay-Guided Fractionation Leads to the Detection of Cholic Acid Generated by the Rare Thalassomonas sp.</title>
        <authorList>
            <person name="Pheiffer F."/>
            <person name="Schneider Y.K."/>
            <person name="Hansen E.H."/>
            <person name="Andersen J.H."/>
            <person name="Isaksson J."/>
            <person name="Busche T."/>
            <person name="R C."/>
            <person name="Kalinowski J."/>
            <person name="Zyl L.V."/>
            <person name="Trindade M."/>
        </authorList>
    </citation>
    <scope>NUCLEOTIDE SEQUENCE [LARGE SCALE GENOMIC DNA]</scope>
    <source>
        <strain evidence="2 3">XOM25</strain>
    </source>
</reference>
<dbReference type="Proteomes" id="UP000032352">
    <property type="component" value="Chromosome"/>
</dbReference>
<evidence type="ECO:0000256" key="1">
    <source>
        <dbReference type="SAM" id="SignalP"/>
    </source>
</evidence>
<evidence type="ECO:0000313" key="2">
    <source>
        <dbReference type="EMBL" id="WDE04188.1"/>
    </source>
</evidence>